<name>A0ABR7AU66_9PSED</name>
<proteinExistence type="predicted"/>
<reference evidence="2 3" key="1">
    <citation type="submission" date="2020-08" db="EMBL/GenBank/DDBJ databases">
        <title>Putative novel bacterial strains isolated from necrotic wheat leaf tissues caused by Xanthomonas translucens.</title>
        <authorList>
            <person name="Tambong J.T."/>
        </authorList>
    </citation>
    <scope>NUCLEOTIDE SEQUENCE [LARGE SCALE GENOMIC DNA]</scope>
    <source>
        <strain evidence="2 3">DOAB 1069</strain>
    </source>
</reference>
<protein>
    <recommendedName>
        <fullName evidence="1">DUF6896 domain-containing protein</fullName>
    </recommendedName>
</protein>
<dbReference type="RefSeq" id="WP_187520240.1">
    <property type="nucleotide sequence ID" value="NZ_JACONW010000003.1"/>
</dbReference>
<dbReference type="Proteomes" id="UP000651852">
    <property type="component" value="Unassembled WGS sequence"/>
</dbReference>
<gene>
    <name evidence="2" type="ORF">H8S59_01575</name>
</gene>
<sequence>MNSQLARLIANYQTSVRTSVDLMQVSGIARPATNMDWVANDIPQRGELSGGVKYFKHGYGCAVHLPSGTVDFDFGPHGEIDGFDAWRLVGFADEKLTDYGFADEEALKACFAAEVAAGTLKYSGYILYYLKVTSGLPPPSDDFPVVQT</sequence>
<comment type="caution">
    <text evidence="2">The sequence shown here is derived from an EMBL/GenBank/DDBJ whole genome shotgun (WGS) entry which is preliminary data.</text>
</comment>
<keyword evidence="3" id="KW-1185">Reference proteome</keyword>
<evidence type="ECO:0000313" key="2">
    <source>
        <dbReference type="EMBL" id="MBC3948462.1"/>
    </source>
</evidence>
<organism evidence="2 3">
    <name type="scientific">Pseudomonas folii</name>
    <dbReference type="NCBI Taxonomy" id="2762593"/>
    <lineage>
        <taxon>Bacteria</taxon>
        <taxon>Pseudomonadati</taxon>
        <taxon>Pseudomonadota</taxon>
        <taxon>Gammaproteobacteria</taxon>
        <taxon>Pseudomonadales</taxon>
        <taxon>Pseudomonadaceae</taxon>
        <taxon>Pseudomonas</taxon>
    </lineage>
</organism>
<evidence type="ECO:0000259" key="1">
    <source>
        <dbReference type="Pfam" id="PF21837"/>
    </source>
</evidence>
<accession>A0ABR7AU66</accession>
<evidence type="ECO:0000313" key="3">
    <source>
        <dbReference type="Proteomes" id="UP000651852"/>
    </source>
</evidence>
<dbReference type="Pfam" id="PF21837">
    <property type="entry name" value="DUF6896"/>
    <property type="match status" value="1"/>
</dbReference>
<feature type="domain" description="DUF6896" evidence="1">
    <location>
        <begin position="6"/>
        <end position="130"/>
    </location>
</feature>
<dbReference type="EMBL" id="JACONW010000003">
    <property type="protein sequence ID" value="MBC3948462.1"/>
    <property type="molecule type" value="Genomic_DNA"/>
</dbReference>
<dbReference type="InterPro" id="IPR054191">
    <property type="entry name" value="DUF6896"/>
</dbReference>